<evidence type="ECO:0000256" key="3">
    <source>
        <dbReference type="ARBA" id="ARBA00023125"/>
    </source>
</evidence>
<evidence type="ECO:0000256" key="4">
    <source>
        <dbReference type="ARBA" id="ARBA00023172"/>
    </source>
</evidence>
<dbReference type="InterPro" id="IPR017894">
    <property type="entry name" value="HTH_IS21_transposase_type"/>
</dbReference>
<dbReference type="AlphaFoldDB" id="A0A2Z6INR0"/>
<feature type="compositionally biased region" description="Basic and acidic residues" evidence="5">
    <location>
        <begin position="479"/>
        <end position="488"/>
    </location>
</feature>
<feature type="region of interest" description="Disordered" evidence="5">
    <location>
        <begin position="469"/>
        <end position="488"/>
    </location>
</feature>
<dbReference type="InterPro" id="IPR012337">
    <property type="entry name" value="RNaseH-like_sf"/>
</dbReference>
<keyword evidence="3" id="KW-0238">DNA-binding</keyword>
<dbReference type="PANTHER" id="PTHR35004">
    <property type="entry name" value="TRANSPOSASE RV3428C-RELATED"/>
    <property type="match status" value="1"/>
</dbReference>
<evidence type="ECO:0000256" key="2">
    <source>
        <dbReference type="ARBA" id="ARBA00022578"/>
    </source>
</evidence>
<evidence type="ECO:0000313" key="6">
    <source>
        <dbReference type="EMBL" id="BBF66405.1"/>
    </source>
</evidence>
<name>A0A2Z6INR0_ACIFI</name>
<dbReference type="KEGG" id="afj:AFERRID_26230"/>
<keyword evidence="4" id="KW-0233">DNA recombination</keyword>
<gene>
    <name evidence="6" type="ORF">AFERRID_26230</name>
</gene>
<dbReference type="PANTHER" id="PTHR35004:SF7">
    <property type="entry name" value="INTEGRASE PROTEIN"/>
    <property type="match status" value="1"/>
</dbReference>
<dbReference type="NCBIfam" id="NF033546">
    <property type="entry name" value="transpos_IS21"/>
    <property type="match status" value="1"/>
</dbReference>
<dbReference type="Gene3D" id="3.30.420.10">
    <property type="entry name" value="Ribonuclease H-like superfamily/Ribonuclease H"/>
    <property type="match status" value="1"/>
</dbReference>
<dbReference type="PROSITE" id="PS50531">
    <property type="entry name" value="HTH_IS21"/>
    <property type="match status" value="1"/>
</dbReference>
<dbReference type="Proteomes" id="UP000280188">
    <property type="component" value="Chromosome"/>
</dbReference>
<dbReference type="Pfam" id="PF22483">
    <property type="entry name" value="Mu-transpos_C_2"/>
    <property type="match status" value="1"/>
</dbReference>
<comment type="similarity">
    <text evidence="1">Belongs to the transposase IS21/IS408/IS1162 family.</text>
</comment>
<keyword evidence="2" id="KW-0815">Transposition</keyword>
<dbReference type="InterPro" id="IPR036397">
    <property type="entry name" value="RNaseH_sf"/>
</dbReference>
<dbReference type="PROSITE" id="PS50994">
    <property type="entry name" value="INTEGRASE"/>
    <property type="match status" value="1"/>
</dbReference>
<dbReference type="InterPro" id="IPR054353">
    <property type="entry name" value="IstA-like_C"/>
</dbReference>
<evidence type="ECO:0000313" key="7">
    <source>
        <dbReference type="Proteomes" id="UP000280188"/>
    </source>
</evidence>
<dbReference type="GO" id="GO:0032196">
    <property type="term" value="P:transposition"/>
    <property type="evidence" value="ECO:0007669"/>
    <property type="project" value="UniProtKB-KW"/>
</dbReference>
<evidence type="ECO:0000256" key="1">
    <source>
        <dbReference type="ARBA" id="ARBA00009277"/>
    </source>
</evidence>
<organism evidence="6 7">
    <name type="scientific">Acidithiobacillus ferridurans</name>
    <dbReference type="NCBI Taxonomy" id="1232575"/>
    <lineage>
        <taxon>Bacteria</taxon>
        <taxon>Pseudomonadati</taxon>
        <taxon>Pseudomonadota</taxon>
        <taxon>Acidithiobacillia</taxon>
        <taxon>Acidithiobacillales</taxon>
        <taxon>Acidithiobacillaceae</taxon>
        <taxon>Acidithiobacillus</taxon>
    </lineage>
</organism>
<keyword evidence="7" id="KW-1185">Reference proteome</keyword>
<protein>
    <submittedName>
        <fullName evidence="6">Uncharacterized protein</fullName>
    </submittedName>
</protein>
<dbReference type="RefSeq" id="WP_126605412.1">
    <property type="nucleotide sequence ID" value="NZ_AP018795.1"/>
</dbReference>
<reference evidence="6 7" key="1">
    <citation type="journal article" date="2018" name="Microbiol. Resour. Announc.">
        <title>Complete Genome Sequence of Acidithiobacillus ferridurans JCM 18981.</title>
        <authorList>
            <person name="Miyauchi T."/>
            <person name="Kouzuma A."/>
            <person name="Abe T."/>
            <person name="Watanabe K."/>
        </authorList>
    </citation>
    <scope>NUCLEOTIDE SEQUENCE [LARGE SCALE GENOMIC DNA]</scope>
    <source>
        <strain evidence="7">ATCC 33020 / DSM 29468 / JCM 18981 / 11Fe</strain>
    </source>
</reference>
<accession>A0A2Z6INR0</accession>
<proteinExistence type="inferred from homology"/>
<dbReference type="GO" id="GO:0015074">
    <property type="term" value="P:DNA integration"/>
    <property type="evidence" value="ECO:0007669"/>
    <property type="project" value="InterPro"/>
</dbReference>
<sequence length="502" mass="58418">METIAKVRIRYHRDNESISRIARKMNLSRVTVRKYVDYDEDVPKYSKRKPRPRPQLGAFEETLQQWLETDAHLPRKQKRTARRLFEGLQKAGYQGAYDSVQRWVRAWKTTVRPGLHKAFIPLSFRPGEAYQFDWSSETVILGGVTTAIKVAHFRLTYSRMSFVRAYPRETQEMVFAAHQAAFLVLGGVPERGIYDNPKTIVDVVLNRPIKGKERTFNHRFLALMNHYLIRPTACTVAAGWEKGQVENQVGNIREWFFTPILRFDNFDQLNAWLWERCQERAQAHAHPEQKERTIWDVFQEEKALLRPFQATFDGYVEDRVRVQSTCLISVDRNHYSVPAEWVGQWVRVRRYVDRILVLMESAVIATHPRYMGRNKTTTDILHYLNVLERKPGALRNGLPFQKLPRPITLVQEHLLTKAGGDKAFVEVLLAARDHGMEILETACAMALEQNIVTVTVILNLVHRLANPLPTPPQQTPEALHLKEEPTSDCNRYDTLREKRHVH</sequence>
<evidence type="ECO:0000256" key="5">
    <source>
        <dbReference type="SAM" id="MobiDB-lite"/>
    </source>
</evidence>
<dbReference type="InterPro" id="IPR001584">
    <property type="entry name" value="Integrase_cat-core"/>
</dbReference>
<dbReference type="EMBL" id="AP018795">
    <property type="protein sequence ID" value="BBF66405.1"/>
    <property type="molecule type" value="Genomic_DNA"/>
</dbReference>
<dbReference type="GO" id="GO:0006310">
    <property type="term" value="P:DNA recombination"/>
    <property type="evidence" value="ECO:0007669"/>
    <property type="project" value="UniProtKB-KW"/>
</dbReference>
<dbReference type="GO" id="GO:0003677">
    <property type="term" value="F:DNA binding"/>
    <property type="evidence" value="ECO:0007669"/>
    <property type="project" value="UniProtKB-KW"/>
</dbReference>
<dbReference type="SUPFAM" id="SSF53098">
    <property type="entry name" value="Ribonuclease H-like"/>
    <property type="match status" value="1"/>
</dbReference>